<dbReference type="InterPro" id="IPR025714">
    <property type="entry name" value="Methyltranfer_dom"/>
</dbReference>
<dbReference type="EMBL" id="MT142032">
    <property type="protein sequence ID" value="QJA73502.1"/>
    <property type="molecule type" value="Genomic_DNA"/>
</dbReference>
<name>A0A6M3JWX7_9ZZZZ</name>
<proteinExistence type="predicted"/>
<sequence>MTNKYVSEFLSLRCSGDILNVVNPIGNKAQKEITESMAIVKEVKKIALKHPMEYTLYDFCAGNALTSIISVFVLPIKEAIAIDKLSRKRNWHLAKRFSYIFKDINKFDISKIGEKSIIIGVHACTNLSKRIIEIYLQSKAEYLILMPCCIGQFQSRSPSYIGEKIGKYIEWVWYLSEMCNGKFKVDSDIISPKNGIIVAKKEDK</sequence>
<dbReference type="GO" id="GO:0032259">
    <property type="term" value="P:methylation"/>
    <property type="evidence" value="ECO:0007669"/>
    <property type="project" value="UniProtKB-KW"/>
</dbReference>
<accession>A0A6M3JWX7</accession>
<protein>
    <submittedName>
        <fullName evidence="2">Putative methyltransferase</fullName>
    </submittedName>
</protein>
<keyword evidence="2" id="KW-0808">Transferase</keyword>
<evidence type="ECO:0000313" key="2">
    <source>
        <dbReference type="EMBL" id="QJA73502.1"/>
    </source>
</evidence>
<dbReference type="GO" id="GO:0008168">
    <property type="term" value="F:methyltransferase activity"/>
    <property type="evidence" value="ECO:0007669"/>
    <property type="project" value="UniProtKB-KW"/>
</dbReference>
<organism evidence="2">
    <name type="scientific">viral metagenome</name>
    <dbReference type="NCBI Taxonomy" id="1070528"/>
    <lineage>
        <taxon>unclassified sequences</taxon>
        <taxon>metagenomes</taxon>
        <taxon>organismal metagenomes</taxon>
    </lineage>
</organism>
<dbReference type="Pfam" id="PF13679">
    <property type="entry name" value="Methyltransf_32"/>
    <property type="match status" value="1"/>
</dbReference>
<reference evidence="2" key="1">
    <citation type="submission" date="2020-03" db="EMBL/GenBank/DDBJ databases">
        <title>The deep terrestrial virosphere.</title>
        <authorList>
            <person name="Holmfeldt K."/>
            <person name="Nilsson E."/>
            <person name="Simone D."/>
            <person name="Lopez-Fernandez M."/>
            <person name="Wu X."/>
            <person name="de Brujin I."/>
            <person name="Lundin D."/>
            <person name="Andersson A."/>
            <person name="Bertilsson S."/>
            <person name="Dopson M."/>
        </authorList>
    </citation>
    <scope>NUCLEOTIDE SEQUENCE</scope>
    <source>
        <strain evidence="2">MM415A02332</strain>
    </source>
</reference>
<dbReference type="AlphaFoldDB" id="A0A6M3JWX7"/>
<keyword evidence="2" id="KW-0489">Methyltransferase</keyword>
<feature type="domain" description="Methyltransferase" evidence="1">
    <location>
        <begin position="30"/>
        <end position="153"/>
    </location>
</feature>
<gene>
    <name evidence="2" type="ORF">MM415A02332_0002</name>
</gene>
<evidence type="ECO:0000259" key="1">
    <source>
        <dbReference type="Pfam" id="PF13679"/>
    </source>
</evidence>